<protein>
    <submittedName>
        <fullName evidence="1">Sigma-70 family RNA polymerase sigma factor</fullName>
    </submittedName>
</protein>
<proteinExistence type="predicted"/>
<gene>
    <name evidence="1" type="ORF">G9Q97_14225</name>
</gene>
<reference evidence="1 2" key="1">
    <citation type="submission" date="2020-03" db="EMBL/GenBank/DDBJ databases">
        <title>Cyclobacterium plantarum sp. nov., a marine bacterium isolated from a coastal-marine wetland.</title>
        <authorList>
            <person name="Sanchez-Porro C."/>
            <person name="Ventosa A."/>
            <person name="Amoozegar M."/>
        </authorList>
    </citation>
    <scope>NUCLEOTIDE SEQUENCE [LARGE SCALE GENOMIC DNA]</scope>
    <source>
        <strain evidence="1 2">GBPx2</strain>
    </source>
</reference>
<dbReference type="RefSeq" id="WP_166147912.1">
    <property type="nucleotide sequence ID" value="NZ_JAANYN010000005.1"/>
</dbReference>
<sequence length="163" mass="19600">MNIDVYNYVNTISKRIKNKPDIPDVQQEVLLILCNKDLINKPLDNKLKNYIKGIVFNYSTTLYKSFNWNVNSLEGLTIVDLKKEVISICDSDAYKDMIFRIRRYVFENYYLVNKKITRWKVFYLYLKSYSYKEIATKLNITYHTAIEYNYKCIKELKEKLILN</sequence>
<name>A0ABX0HAN6_9BACT</name>
<comment type="caution">
    <text evidence="1">The sequence shown here is derived from an EMBL/GenBank/DDBJ whole genome shotgun (WGS) entry which is preliminary data.</text>
</comment>
<keyword evidence="2" id="KW-1185">Reference proteome</keyword>
<accession>A0ABX0HAN6</accession>
<dbReference type="EMBL" id="JAANYN010000005">
    <property type="protein sequence ID" value="NHE57968.1"/>
    <property type="molecule type" value="Genomic_DNA"/>
</dbReference>
<dbReference type="InterPro" id="IPR013324">
    <property type="entry name" value="RNA_pol_sigma_r3/r4-like"/>
</dbReference>
<dbReference type="SUPFAM" id="SSF88659">
    <property type="entry name" value="Sigma3 and sigma4 domains of RNA polymerase sigma factors"/>
    <property type="match status" value="1"/>
</dbReference>
<organism evidence="1 2">
    <name type="scientific">Cyclobacterium plantarum</name>
    <dbReference type="NCBI Taxonomy" id="2716263"/>
    <lineage>
        <taxon>Bacteria</taxon>
        <taxon>Pseudomonadati</taxon>
        <taxon>Bacteroidota</taxon>
        <taxon>Cytophagia</taxon>
        <taxon>Cytophagales</taxon>
        <taxon>Cyclobacteriaceae</taxon>
        <taxon>Cyclobacterium</taxon>
    </lineage>
</organism>
<evidence type="ECO:0000313" key="1">
    <source>
        <dbReference type="EMBL" id="NHE57968.1"/>
    </source>
</evidence>
<dbReference type="Proteomes" id="UP000649799">
    <property type="component" value="Unassembled WGS sequence"/>
</dbReference>
<evidence type="ECO:0000313" key="2">
    <source>
        <dbReference type="Proteomes" id="UP000649799"/>
    </source>
</evidence>